<dbReference type="InterPro" id="IPR000277">
    <property type="entry name" value="Cys/Met-Metab_PyrdxlP-dep_enz"/>
</dbReference>
<evidence type="ECO:0000313" key="9">
    <source>
        <dbReference type="Proteomes" id="UP000652354"/>
    </source>
</evidence>
<keyword evidence="5" id="KW-0486">Methionine biosynthesis</keyword>
<evidence type="ECO:0000256" key="2">
    <source>
        <dbReference type="ARBA" id="ARBA00022898"/>
    </source>
</evidence>
<keyword evidence="9" id="KW-1185">Reference proteome</keyword>
<proteinExistence type="inferred from homology"/>
<dbReference type="GO" id="GO:0018826">
    <property type="term" value="F:methionine gamma-lyase activity"/>
    <property type="evidence" value="ECO:0007669"/>
    <property type="project" value="UniProtKB-EC"/>
</dbReference>
<dbReference type="EMBL" id="BONR01000001">
    <property type="protein sequence ID" value="GIG53960.1"/>
    <property type="molecule type" value="Genomic_DNA"/>
</dbReference>
<dbReference type="RefSeq" id="WP_203653406.1">
    <property type="nucleotide sequence ID" value="NZ_BONR01000001.1"/>
</dbReference>
<reference evidence="8" key="1">
    <citation type="submission" date="2021-01" db="EMBL/GenBank/DDBJ databases">
        <title>Whole genome shotgun sequence of Demequina activiva NBRC 110675.</title>
        <authorList>
            <person name="Komaki H."/>
            <person name="Tamura T."/>
        </authorList>
    </citation>
    <scope>NUCLEOTIDE SEQUENCE</scope>
    <source>
        <strain evidence="8">NBRC 110675</strain>
    </source>
</reference>
<dbReference type="GO" id="GO:0016765">
    <property type="term" value="F:transferase activity, transferring alkyl or aryl (other than methyl) groups"/>
    <property type="evidence" value="ECO:0007669"/>
    <property type="project" value="UniProtKB-UniRule"/>
</dbReference>
<keyword evidence="5" id="KW-0028">Amino-acid biosynthesis</keyword>
<name>A0A919Q507_9MICO</name>
<comment type="catalytic activity">
    <reaction evidence="3">
        <text>L-homocysteine + H2O = 2-oxobutanoate + hydrogen sulfide + NH4(+) + H(+)</text>
        <dbReference type="Rhea" id="RHEA:14501"/>
        <dbReference type="ChEBI" id="CHEBI:15377"/>
        <dbReference type="ChEBI" id="CHEBI:15378"/>
        <dbReference type="ChEBI" id="CHEBI:16763"/>
        <dbReference type="ChEBI" id="CHEBI:28938"/>
        <dbReference type="ChEBI" id="CHEBI:29919"/>
        <dbReference type="ChEBI" id="CHEBI:58199"/>
        <dbReference type="EC" id="4.4.1.2"/>
    </reaction>
    <physiologicalReaction direction="left-to-right" evidence="3">
        <dbReference type="Rhea" id="RHEA:14502"/>
    </physiologicalReaction>
</comment>
<evidence type="ECO:0000313" key="8">
    <source>
        <dbReference type="EMBL" id="GIG53960.1"/>
    </source>
</evidence>
<dbReference type="GO" id="GO:0030170">
    <property type="term" value="F:pyridoxal phosphate binding"/>
    <property type="evidence" value="ECO:0007669"/>
    <property type="project" value="UniProtKB-UniRule"/>
</dbReference>
<feature type="modified residue" description="N6-(pyridoxal phosphate)lysine" evidence="5 6">
    <location>
        <position position="212"/>
    </location>
</feature>
<comment type="caution">
    <text evidence="8">The sequence shown here is derived from an EMBL/GenBank/DDBJ whole genome shotgun (WGS) entry which is preliminary data.</text>
</comment>
<dbReference type="HAMAP" id="MF_02056">
    <property type="entry name" value="MetZ"/>
    <property type="match status" value="1"/>
</dbReference>
<dbReference type="GO" id="GO:0019346">
    <property type="term" value="P:transsulfuration"/>
    <property type="evidence" value="ECO:0007669"/>
    <property type="project" value="InterPro"/>
</dbReference>
<comment type="function">
    <text evidence="5">Catalyzes the formation of L-homocysteine from O-succinyl-L-homoserine (OSHS) and hydrogen sulfide.</text>
</comment>
<accession>A0A919Q507</accession>
<evidence type="ECO:0000256" key="3">
    <source>
        <dbReference type="ARBA" id="ARBA00048780"/>
    </source>
</evidence>
<dbReference type="EC" id="2.5.1.-" evidence="5"/>
<dbReference type="NCBIfam" id="TIGR01325">
    <property type="entry name" value="O_suc_HS_sulf"/>
    <property type="match status" value="1"/>
</dbReference>
<dbReference type="PANTHER" id="PTHR11808:SF80">
    <property type="entry name" value="CYSTATHIONINE GAMMA-LYASE"/>
    <property type="match status" value="1"/>
</dbReference>
<sequence>MTDKDLPDSLRPDTLAVHTGIHRSEANEMSEGMYLTQGYAYDDAEQARDAFAGEIDIYMYSRYANPTVTAFQERLAAIEGAEACFATSTGMSAVFVSLGSILGQGDRLVAAKALFGSTLQTFTNFFEKWGIVVDYVDGNDPADWERALATPAKAVYIESPTNPMQDVLDIPFIARLCKQAGALFVVDNVFATAIGQKPLELGADAVVYSATKHIDGQGRVLGGAILGSDEYVNGPVKLMVRNMGATISPFNAWVLLKGLETLAVRVRHQAASAMDLAAWLEQHPKVSVARYPLLPSHPQHDSAVRQMTLGGTLVTLDLAVGDGVDVAGPEAQAAAFRFMNALRLFTISNNLGDAKSISTHPATTTHNKMTPEGRAEVGISETTVRLSIGLEDVEDLRADLDQALALV</sequence>
<keyword evidence="2 5" id="KW-0663">Pyridoxal phosphate</keyword>
<dbReference type="Pfam" id="PF01053">
    <property type="entry name" value="Cys_Met_Meta_PP"/>
    <property type="match status" value="1"/>
</dbReference>
<organism evidence="8 9">
    <name type="scientific">Demequina activiva</name>
    <dbReference type="NCBI Taxonomy" id="1582364"/>
    <lineage>
        <taxon>Bacteria</taxon>
        <taxon>Bacillati</taxon>
        <taxon>Actinomycetota</taxon>
        <taxon>Actinomycetes</taxon>
        <taxon>Micrococcales</taxon>
        <taxon>Demequinaceae</taxon>
        <taxon>Demequina</taxon>
    </lineage>
</organism>
<dbReference type="Gene3D" id="3.90.1150.10">
    <property type="entry name" value="Aspartate Aminotransferase, domain 1"/>
    <property type="match status" value="1"/>
</dbReference>
<dbReference type="PANTHER" id="PTHR11808">
    <property type="entry name" value="TRANS-SULFURATION ENZYME FAMILY MEMBER"/>
    <property type="match status" value="1"/>
</dbReference>
<dbReference type="GO" id="GO:0071268">
    <property type="term" value="P:homocysteine biosynthetic process"/>
    <property type="evidence" value="ECO:0007669"/>
    <property type="project" value="InterPro"/>
</dbReference>
<dbReference type="InterPro" id="IPR015424">
    <property type="entry name" value="PyrdxlP-dep_Trfase"/>
</dbReference>
<comment type="catalytic activity">
    <reaction evidence="4">
        <text>L-methionine + H2O = methanethiol + 2-oxobutanoate + NH4(+)</text>
        <dbReference type="Rhea" id="RHEA:23800"/>
        <dbReference type="ChEBI" id="CHEBI:15377"/>
        <dbReference type="ChEBI" id="CHEBI:16007"/>
        <dbReference type="ChEBI" id="CHEBI:16763"/>
        <dbReference type="ChEBI" id="CHEBI:28938"/>
        <dbReference type="ChEBI" id="CHEBI:57844"/>
        <dbReference type="EC" id="4.4.1.11"/>
    </reaction>
    <physiologicalReaction direction="left-to-right" evidence="4">
        <dbReference type="Rhea" id="RHEA:23801"/>
    </physiologicalReaction>
</comment>
<dbReference type="CDD" id="cd00614">
    <property type="entry name" value="CGS_like"/>
    <property type="match status" value="1"/>
</dbReference>
<dbReference type="InterPro" id="IPR015422">
    <property type="entry name" value="PyrdxlP-dep_Trfase_small"/>
</dbReference>
<comment type="catalytic activity">
    <reaction evidence="5">
        <text>O-succinyl-L-homoserine + hydrogen sulfide = L-homocysteine + succinate</text>
        <dbReference type="Rhea" id="RHEA:27826"/>
        <dbReference type="ChEBI" id="CHEBI:29919"/>
        <dbReference type="ChEBI" id="CHEBI:30031"/>
        <dbReference type="ChEBI" id="CHEBI:57661"/>
        <dbReference type="ChEBI" id="CHEBI:58199"/>
    </reaction>
</comment>
<keyword evidence="5" id="KW-0808">Transferase</keyword>
<evidence type="ECO:0000256" key="6">
    <source>
        <dbReference type="PIRSR" id="PIRSR001434-2"/>
    </source>
</evidence>
<protein>
    <recommendedName>
        <fullName evidence="5">O-succinylhomoserine sulfhydrylase</fullName>
        <shortName evidence="5">OSH sulfhydrylase</shortName>
        <shortName evidence="5">OSHS sulfhydrylase</shortName>
        <ecNumber evidence="5">2.5.1.-</ecNumber>
    </recommendedName>
</protein>
<evidence type="ECO:0000256" key="4">
    <source>
        <dbReference type="ARBA" id="ARBA00052699"/>
    </source>
</evidence>
<evidence type="ECO:0000256" key="5">
    <source>
        <dbReference type="HAMAP-Rule" id="MF_02056"/>
    </source>
</evidence>
<dbReference type="GO" id="GO:0047982">
    <property type="term" value="F:homocysteine desulfhydrase activity"/>
    <property type="evidence" value="ECO:0007669"/>
    <property type="project" value="UniProtKB-EC"/>
</dbReference>
<dbReference type="InterPro" id="IPR006234">
    <property type="entry name" value="O-succ-hSer_sulfhydrylase"/>
</dbReference>
<evidence type="ECO:0000256" key="1">
    <source>
        <dbReference type="ARBA" id="ARBA00001933"/>
    </source>
</evidence>
<dbReference type="Gene3D" id="3.40.640.10">
    <property type="entry name" value="Type I PLP-dependent aspartate aminotransferase-like (Major domain)"/>
    <property type="match status" value="1"/>
</dbReference>
<comment type="cofactor">
    <cofactor evidence="1 5 7">
        <name>pyridoxal 5'-phosphate</name>
        <dbReference type="ChEBI" id="CHEBI:597326"/>
    </cofactor>
</comment>
<dbReference type="InterPro" id="IPR015421">
    <property type="entry name" value="PyrdxlP-dep_Trfase_major"/>
</dbReference>
<dbReference type="PIRSF" id="PIRSF001434">
    <property type="entry name" value="CGS"/>
    <property type="match status" value="1"/>
</dbReference>
<comment type="subunit">
    <text evidence="5">Homotetramer.</text>
</comment>
<dbReference type="Proteomes" id="UP000652354">
    <property type="component" value="Unassembled WGS sequence"/>
</dbReference>
<comment type="similarity">
    <text evidence="5">Belongs to the trans-sulfuration enzymes family. MetZ subfamily.</text>
</comment>
<gene>
    <name evidence="5 8" type="primary">metZ</name>
    <name evidence="8" type="ORF">Dac01nite_07120</name>
</gene>
<dbReference type="AlphaFoldDB" id="A0A919Q507"/>
<dbReference type="GO" id="GO:0005737">
    <property type="term" value="C:cytoplasm"/>
    <property type="evidence" value="ECO:0007669"/>
    <property type="project" value="TreeGrafter"/>
</dbReference>
<dbReference type="SUPFAM" id="SSF53383">
    <property type="entry name" value="PLP-dependent transferases"/>
    <property type="match status" value="1"/>
</dbReference>
<comment type="pathway">
    <text evidence="5">Amino-acid biosynthesis; L-methionine biosynthesis via de novo pathway; L-homocysteine from O-succinyl-L-homoserine: step 1/1.</text>
</comment>
<dbReference type="FunFam" id="3.40.640.10:FF:000046">
    <property type="entry name" value="Cystathionine gamma-lyase"/>
    <property type="match status" value="1"/>
</dbReference>
<dbReference type="GO" id="GO:0071266">
    <property type="term" value="P:'de novo' L-methionine biosynthetic process"/>
    <property type="evidence" value="ECO:0007669"/>
    <property type="project" value="UniProtKB-UniRule"/>
</dbReference>
<evidence type="ECO:0000256" key="7">
    <source>
        <dbReference type="RuleBase" id="RU362118"/>
    </source>
</evidence>